<dbReference type="Proteomes" id="UP000050761">
    <property type="component" value="Unassembled WGS sequence"/>
</dbReference>
<feature type="transmembrane region" description="Helical" evidence="1">
    <location>
        <begin position="348"/>
        <end position="368"/>
    </location>
</feature>
<reference evidence="3 4" key="1">
    <citation type="submission" date="2018-11" db="EMBL/GenBank/DDBJ databases">
        <authorList>
            <consortium name="Pathogen Informatics"/>
        </authorList>
    </citation>
    <scope>NUCLEOTIDE SEQUENCE [LARGE SCALE GENOMIC DNA]</scope>
</reference>
<dbReference type="InterPro" id="IPR036116">
    <property type="entry name" value="FN3_sf"/>
</dbReference>
<evidence type="ECO:0000256" key="1">
    <source>
        <dbReference type="SAM" id="Phobius"/>
    </source>
</evidence>
<dbReference type="EMBL" id="UZAH01000695">
    <property type="protein sequence ID" value="VDO19188.1"/>
    <property type="molecule type" value="Genomic_DNA"/>
</dbReference>
<dbReference type="InterPro" id="IPR002602">
    <property type="entry name" value="DB"/>
</dbReference>
<dbReference type="AlphaFoldDB" id="A0A183F3R3"/>
<dbReference type="WBParaSite" id="HPBE_0000080501-mRNA-1">
    <property type="protein sequence ID" value="HPBE_0000080501-mRNA-1"/>
    <property type="gene ID" value="HPBE_0000080501"/>
</dbReference>
<dbReference type="Pfam" id="PF07679">
    <property type="entry name" value="I-set"/>
    <property type="match status" value="1"/>
</dbReference>
<feature type="domain" description="Ig-like" evidence="2">
    <location>
        <begin position="47"/>
        <end position="137"/>
    </location>
</feature>
<dbReference type="OrthoDB" id="5843172at2759"/>
<accession>A0A3P7WNI4</accession>
<keyword evidence="1" id="KW-1133">Transmembrane helix</keyword>
<reference evidence="5" key="2">
    <citation type="submission" date="2019-09" db="UniProtKB">
        <authorList>
            <consortium name="WormBaseParasite"/>
        </authorList>
    </citation>
    <scope>IDENTIFICATION</scope>
</reference>
<accession>A0A183F3R3</accession>
<evidence type="ECO:0000259" key="2">
    <source>
        <dbReference type="PROSITE" id="PS50835"/>
    </source>
</evidence>
<dbReference type="SUPFAM" id="SSF49265">
    <property type="entry name" value="Fibronectin type III"/>
    <property type="match status" value="1"/>
</dbReference>
<dbReference type="InterPro" id="IPR003961">
    <property type="entry name" value="FN3_dom"/>
</dbReference>
<organism evidence="4 5">
    <name type="scientific">Heligmosomoides polygyrus</name>
    <name type="common">Parasitic roundworm</name>
    <dbReference type="NCBI Taxonomy" id="6339"/>
    <lineage>
        <taxon>Eukaryota</taxon>
        <taxon>Metazoa</taxon>
        <taxon>Ecdysozoa</taxon>
        <taxon>Nematoda</taxon>
        <taxon>Chromadorea</taxon>
        <taxon>Rhabditida</taxon>
        <taxon>Rhabditina</taxon>
        <taxon>Rhabditomorpha</taxon>
        <taxon>Strongyloidea</taxon>
        <taxon>Heligmosomidae</taxon>
        <taxon>Heligmosomoides</taxon>
    </lineage>
</organism>
<keyword evidence="4" id="KW-1185">Reference proteome</keyword>
<sequence>ASNDHGVSWVAEEVEADSSIDTVTCAVTDTDGRQNVAMRHLLVKFGPVAKMDREKVRAFDDHSADLSCTVKGFPSPAIRFEIDGKAAEGETRVKVIAMNTYRATLHFRNVKGKAGIYSCIAEKDGSHSVDTAELVISRELLPVNPRLILSCCEDERIEGECLQACTIGKAPPSVGNCSQYAAGLLKCATDFVDHSDCCTLHGVSSKCLPLCSGDSFSTDVDCTPFAVTIMECFVRGHEGSPQPVRNVEYEVLGKNKLKVEWEDSDTADSYRYYAVYYKKRDEEEEYKASRRCMEKVTSRSVELNVDHDAAYDIGIISANAFGHSPLVFLDVPSLSAGKSQSPSSGSSAFFILLLLLCCGFVIIGIIYLGRRRDLPAPLGKFIRRQQPAGAHPSVAFENPAYVSGHEVEIRGLGGGGLANGDADWQSQDLQATSGPEEYRNGMRYAKLESA</sequence>
<dbReference type="CDD" id="cd00063">
    <property type="entry name" value="FN3"/>
    <property type="match status" value="1"/>
</dbReference>
<dbReference type="PROSITE" id="PS50835">
    <property type="entry name" value="IG_LIKE"/>
    <property type="match status" value="1"/>
</dbReference>
<keyword evidence="1" id="KW-0812">Transmembrane</keyword>
<protein>
    <submittedName>
        <fullName evidence="5">Ig-like domain-containing protein</fullName>
    </submittedName>
</protein>
<gene>
    <name evidence="3" type="ORF">HPBE_LOCUS806</name>
</gene>
<dbReference type="Pfam" id="PF01682">
    <property type="entry name" value="DB"/>
    <property type="match status" value="1"/>
</dbReference>
<dbReference type="InterPro" id="IPR013098">
    <property type="entry name" value="Ig_I-set"/>
</dbReference>
<evidence type="ECO:0000313" key="4">
    <source>
        <dbReference type="Proteomes" id="UP000050761"/>
    </source>
</evidence>
<evidence type="ECO:0000313" key="5">
    <source>
        <dbReference type="WBParaSite" id="HPBE_0000080501-mRNA-1"/>
    </source>
</evidence>
<proteinExistence type="predicted"/>
<dbReference type="Gene3D" id="2.60.40.10">
    <property type="entry name" value="Immunoglobulins"/>
    <property type="match status" value="2"/>
</dbReference>
<keyword evidence="1" id="KW-0472">Membrane</keyword>
<dbReference type="InterPro" id="IPR007110">
    <property type="entry name" value="Ig-like_dom"/>
</dbReference>
<dbReference type="SUPFAM" id="SSF48726">
    <property type="entry name" value="Immunoglobulin"/>
    <property type="match status" value="1"/>
</dbReference>
<evidence type="ECO:0000313" key="3">
    <source>
        <dbReference type="EMBL" id="VDO19188.1"/>
    </source>
</evidence>
<dbReference type="InterPro" id="IPR013783">
    <property type="entry name" value="Ig-like_fold"/>
</dbReference>
<name>A0A183F3R3_HELPZ</name>
<dbReference type="InterPro" id="IPR036179">
    <property type="entry name" value="Ig-like_dom_sf"/>
</dbReference>